<evidence type="ECO:0000256" key="6">
    <source>
        <dbReference type="ARBA" id="ARBA00023004"/>
    </source>
</evidence>
<evidence type="ECO:0000313" key="11">
    <source>
        <dbReference type="Proteomes" id="UP000186594"/>
    </source>
</evidence>
<protein>
    <submittedName>
        <fullName evidence="10">Isotrichodermin C-15 hydroxylase</fullName>
    </submittedName>
</protein>
<keyword evidence="6 8" id="KW-0408">Iron</keyword>
<evidence type="ECO:0000256" key="3">
    <source>
        <dbReference type="ARBA" id="ARBA00022617"/>
    </source>
</evidence>
<comment type="cofactor">
    <cofactor evidence="1 8">
        <name>heme</name>
        <dbReference type="ChEBI" id="CHEBI:30413"/>
    </cofactor>
</comment>
<keyword evidence="3 8" id="KW-0349">Heme</keyword>
<dbReference type="STRING" id="1198029.A0A1U7LRN1"/>
<dbReference type="EMBL" id="LXFE01000444">
    <property type="protein sequence ID" value="OLL25304.1"/>
    <property type="molecule type" value="Genomic_DNA"/>
</dbReference>
<dbReference type="InterPro" id="IPR001128">
    <property type="entry name" value="Cyt_P450"/>
</dbReference>
<evidence type="ECO:0000256" key="5">
    <source>
        <dbReference type="ARBA" id="ARBA00023002"/>
    </source>
</evidence>
<dbReference type="PRINTS" id="PR00385">
    <property type="entry name" value="P450"/>
</dbReference>
<keyword evidence="4 8" id="KW-0479">Metal-binding</keyword>
<dbReference type="SUPFAM" id="SSF48264">
    <property type="entry name" value="Cytochrome P450"/>
    <property type="match status" value="1"/>
</dbReference>
<name>A0A1U7LRN1_NEOID</name>
<evidence type="ECO:0000256" key="1">
    <source>
        <dbReference type="ARBA" id="ARBA00001971"/>
    </source>
</evidence>
<comment type="similarity">
    <text evidence="2 9">Belongs to the cytochrome P450 family.</text>
</comment>
<dbReference type="PRINTS" id="PR00463">
    <property type="entry name" value="EP450I"/>
</dbReference>
<dbReference type="InterPro" id="IPR017972">
    <property type="entry name" value="Cyt_P450_CS"/>
</dbReference>
<dbReference type="InterPro" id="IPR050121">
    <property type="entry name" value="Cytochrome_P450_monoxygenase"/>
</dbReference>
<comment type="caution">
    <text evidence="10">The sequence shown here is derived from an EMBL/GenBank/DDBJ whole genome shotgun (WGS) entry which is preliminary data.</text>
</comment>
<evidence type="ECO:0000256" key="7">
    <source>
        <dbReference type="ARBA" id="ARBA00023033"/>
    </source>
</evidence>
<dbReference type="GO" id="GO:0005506">
    <property type="term" value="F:iron ion binding"/>
    <property type="evidence" value="ECO:0007669"/>
    <property type="project" value="InterPro"/>
</dbReference>
<proteinExistence type="inferred from homology"/>
<accession>A0A1U7LRN1</accession>
<reference evidence="10 11" key="1">
    <citation type="submission" date="2016-04" db="EMBL/GenBank/DDBJ databases">
        <title>Evolutionary innovation and constraint leading to complex multicellularity in the Ascomycota.</title>
        <authorList>
            <person name="Cisse O."/>
            <person name="Nguyen A."/>
            <person name="Hewitt D.A."/>
            <person name="Jedd G."/>
            <person name="Stajich J.E."/>
        </authorList>
    </citation>
    <scope>NUCLEOTIDE SEQUENCE [LARGE SCALE GENOMIC DNA]</scope>
    <source>
        <strain evidence="10 11">DAH-3</strain>
    </source>
</reference>
<dbReference type="PANTHER" id="PTHR24305">
    <property type="entry name" value="CYTOCHROME P450"/>
    <property type="match status" value="1"/>
</dbReference>
<sequence length="529" mass="60198">MAAGARDSKNITLTLPVLQLAYPISALYTFEQLRPSSNLGQVYLHPLAAFPGPFWAKVNPLWPFMLLYKGQRHKSLRRLHAQYGDHVRVGINTLSICHKDAHQATRGHDTKFMKDKAFQRLNDDPLIQGFATERDTTTYLRMKRAVAPSFSQKAIDGIEDNILEKVKLFCALVRKVGNDGKTPLDMAECLSYLVFDILGIFCFGKSYGMLEVGGHHPLPRFVENCVILGSYGFVLSWLAPIQRFIPKSLLKKRIMILEDYNYRANERISRGYEQPDLFEHLYQYVNGLSSDPGILRKHLIANLDSFMQDYPNFSCWELFHSGFIFSLITELTTSAMLTSAIFQIAKHPHVLHKLGKELEILSPDQITNGKLAELEYLNAVIRETSRLMPPVLLMSPRCALDDVEVGGHIIPKDTSVIVPNWSIYHDDRYFTNPDVFMPERWLDPGFHLDQTMGKTVHLPFSVGVHACIGQTLVQAELRLTLAYWVLCFDAKLVDPNAPYEFKEHLLLADGHCHVNVYPRDAAYDSYACH</sequence>
<dbReference type="GO" id="GO:0020037">
    <property type="term" value="F:heme binding"/>
    <property type="evidence" value="ECO:0007669"/>
    <property type="project" value="InterPro"/>
</dbReference>
<keyword evidence="5 9" id="KW-0560">Oxidoreductase</keyword>
<dbReference type="Proteomes" id="UP000186594">
    <property type="component" value="Unassembled WGS sequence"/>
</dbReference>
<evidence type="ECO:0000256" key="9">
    <source>
        <dbReference type="RuleBase" id="RU000461"/>
    </source>
</evidence>
<evidence type="ECO:0000256" key="8">
    <source>
        <dbReference type="PIRSR" id="PIRSR602401-1"/>
    </source>
</evidence>
<evidence type="ECO:0000313" key="10">
    <source>
        <dbReference type="EMBL" id="OLL25304.1"/>
    </source>
</evidence>
<dbReference type="InterPro" id="IPR036396">
    <property type="entry name" value="Cyt_P450_sf"/>
</dbReference>
<evidence type="ECO:0000256" key="4">
    <source>
        <dbReference type="ARBA" id="ARBA00022723"/>
    </source>
</evidence>
<gene>
    <name evidence="10" type="ORF">NEOLI_003422</name>
</gene>
<dbReference type="GO" id="GO:0016705">
    <property type="term" value="F:oxidoreductase activity, acting on paired donors, with incorporation or reduction of molecular oxygen"/>
    <property type="evidence" value="ECO:0007669"/>
    <property type="project" value="InterPro"/>
</dbReference>
<dbReference type="AlphaFoldDB" id="A0A1U7LRN1"/>
<dbReference type="InterPro" id="IPR002401">
    <property type="entry name" value="Cyt_P450_E_grp-I"/>
</dbReference>
<dbReference type="PANTHER" id="PTHR24305:SF237">
    <property type="entry name" value="CYTOCHROME P450 MONOOXYGENASE ATNE-RELATED"/>
    <property type="match status" value="1"/>
</dbReference>
<keyword evidence="7 9" id="KW-0503">Monooxygenase</keyword>
<organism evidence="10 11">
    <name type="scientific">Neolecta irregularis (strain DAH-3)</name>
    <dbReference type="NCBI Taxonomy" id="1198029"/>
    <lineage>
        <taxon>Eukaryota</taxon>
        <taxon>Fungi</taxon>
        <taxon>Dikarya</taxon>
        <taxon>Ascomycota</taxon>
        <taxon>Taphrinomycotina</taxon>
        <taxon>Neolectales</taxon>
        <taxon>Neolectaceae</taxon>
        <taxon>Neolecta</taxon>
    </lineage>
</organism>
<keyword evidence="11" id="KW-1185">Reference proteome</keyword>
<dbReference type="PROSITE" id="PS00086">
    <property type="entry name" value="CYTOCHROME_P450"/>
    <property type="match status" value="1"/>
</dbReference>
<evidence type="ECO:0000256" key="2">
    <source>
        <dbReference type="ARBA" id="ARBA00010617"/>
    </source>
</evidence>
<dbReference type="Gene3D" id="1.10.630.10">
    <property type="entry name" value="Cytochrome P450"/>
    <property type="match status" value="1"/>
</dbReference>
<dbReference type="OrthoDB" id="1470350at2759"/>
<feature type="binding site" description="axial binding residue" evidence="8">
    <location>
        <position position="467"/>
    </location>
    <ligand>
        <name>heme</name>
        <dbReference type="ChEBI" id="CHEBI:30413"/>
    </ligand>
    <ligandPart>
        <name>Fe</name>
        <dbReference type="ChEBI" id="CHEBI:18248"/>
    </ligandPart>
</feature>
<dbReference type="GO" id="GO:0004497">
    <property type="term" value="F:monooxygenase activity"/>
    <property type="evidence" value="ECO:0007669"/>
    <property type="project" value="UniProtKB-KW"/>
</dbReference>
<dbReference type="Pfam" id="PF00067">
    <property type="entry name" value="p450"/>
    <property type="match status" value="1"/>
</dbReference>